<keyword evidence="3" id="KW-1185">Reference proteome</keyword>
<evidence type="ECO:0000313" key="2">
    <source>
        <dbReference type="EMBL" id="OQS55843.1"/>
    </source>
</evidence>
<dbReference type="Proteomes" id="UP000192758">
    <property type="component" value="Unassembled WGS sequence"/>
</dbReference>
<name>A0A1W0E9D7_9MICR</name>
<dbReference type="OrthoDB" id="10563644at2759"/>
<keyword evidence="1" id="KW-0812">Transmembrane</keyword>
<sequence length="312" mass="35720">MIVEIPSYIIVLLIVVLLLNTLFLFNNIYKNQHVRARQAGVAAFTALTLSFYVLYAYFALVQANKHKMWEYDSNLKLIAYKKAQFLIDSVIKMNVLLVMRMFLIEINSLWSFGLVDNSSKSTSVLFYVIFRIFVVGFILDEVQKDYAMFVVASTVFEMAETFALLIFCVYFIYTISMLRREMEIKLVIDYFAVENLLKGCLKGVLALCVGFCLEIVYRAVFLHLATAEFTKINFLIKETFMILRIISICMIFTGINLILSVHESAEEEDLSNARALLAGSKFTEDSTSEKNSNSDDVTTPDFTHLVNKNIEI</sequence>
<keyword evidence="1" id="KW-1133">Transmembrane helix</keyword>
<feature type="transmembrane region" description="Helical" evidence="1">
    <location>
        <begin position="41"/>
        <end position="63"/>
    </location>
</feature>
<feature type="transmembrane region" description="Helical" evidence="1">
    <location>
        <begin position="124"/>
        <end position="139"/>
    </location>
</feature>
<feature type="transmembrane region" description="Helical" evidence="1">
    <location>
        <begin position="6"/>
        <end position="29"/>
    </location>
</feature>
<comment type="caution">
    <text evidence="2">The sequence shown here is derived from an EMBL/GenBank/DDBJ whole genome shotgun (WGS) entry which is preliminary data.</text>
</comment>
<gene>
    <name evidence="2" type="ORF">EHP00_385</name>
</gene>
<dbReference type="EMBL" id="MNPJ01000001">
    <property type="protein sequence ID" value="OQS55843.1"/>
    <property type="molecule type" value="Genomic_DNA"/>
</dbReference>
<feature type="transmembrane region" description="Helical" evidence="1">
    <location>
        <begin position="159"/>
        <end position="178"/>
    </location>
</feature>
<reference evidence="2 3" key="1">
    <citation type="journal article" date="2017" name="Environ. Microbiol.">
        <title>Decay of the glycolytic pathway and adaptation to intranuclear parasitism within Enterocytozoonidae microsporidia.</title>
        <authorList>
            <person name="Wiredu Boakye D."/>
            <person name="Jaroenlak P."/>
            <person name="Prachumwat A."/>
            <person name="Williams T.A."/>
            <person name="Bateman K.S."/>
            <person name="Itsathitphaisarn O."/>
            <person name="Sritunyalucksana K."/>
            <person name="Paszkiewicz K.H."/>
            <person name="Moore K.A."/>
            <person name="Stentiford G.D."/>
            <person name="Williams B.A."/>
        </authorList>
    </citation>
    <scope>NUCLEOTIDE SEQUENCE [LARGE SCALE GENOMIC DNA]</scope>
    <source>
        <strain evidence="2 3">TH1</strain>
    </source>
</reference>
<accession>A0A1W0E9D7</accession>
<feature type="transmembrane region" description="Helical" evidence="1">
    <location>
        <begin position="199"/>
        <end position="220"/>
    </location>
</feature>
<organism evidence="2 3">
    <name type="scientific">Ecytonucleospora hepatopenaei</name>
    <dbReference type="NCBI Taxonomy" id="646526"/>
    <lineage>
        <taxon>Eukaryota</taxon>
        <taxon>Fungi</taxon>
        <taxon>Fungi incertae sedis</taxon>
        <taxon>Microsporidia</taxon>
        <taxon>Enterocytozoonidae</taxon>
        <taxon>Ecytonucleospora</taxon>
    </lineage>
</organism>
<proteinExistence type="predicted"/>
<evidence type="ECO:0000313" key="3">
    <source>
        <dbReference type="Proteomes" id="UP000192758"/>
    </source>
</evidence>
<feature type="transmembrane region" description="Helical" evidence="1">
    <location>
        <begin position="240"/>
        <end position="259"/>
    </location>
</feature>
<dbReference type="VEuPathDB" id="MicrosporidiaDB:EHP00_385"/>
<dbReference type="AlphaFoldDB" id="A0A1W0E9D7"/>
<evidence type="ECO:0000256" key="1">
    <source>
        <dbReference type="SAM" id="Phobius"/>
    </source>
</evidence>
<keyword evidence="1" id="KW-0472">Membrane</keyword>
<protein>
    <submittedName>
        <fullName evidence="2">Uncharacterized protein</fullName>
    </submittedName>
</protein>